<dbReference type="Proteomes" id="UP001551658">
    <property type="component" value="Unassembled WGS sequence"/>
</dbReference>
<evidence type="ECO:0000256" key="1">
    <source>
        <dbReference type="ARBA" id="ARBA00001946"/>
    </source>
</evidence>
<comment type="caution">
    <text evidence="8">The sequence shown here is derived from an EMBL/GenBank/DDBJ whole genome shotgun (WGS) entry which is preliminary data.</text>
</comment>
<dbReference type="EC" id="3.1.3.71" evidence="3"/>
<keyword evidence="5" id="KW-0378">Hydrolase</keyword>
<dbReference type="PANTHER" id="PTHR37311:SF1">
    <property type="entry name" value="2-PHOSPHOSULFOLACTATE PHOSPHATASE-RELATED"/>
    <property type="match status" value="1"/>
</dbReference>
<proteinExistence type="inferred from homology"/>
<keyword evidence="6" id="KW-0460">Magnesium</keyword>
<name>A0ABV3F2U7_9NOCA</name>
<dbReference type="PANTHER" id="PTHR37311">
    <property type="entry name" value="2-PHOSPHOSULFOLACTATE PHOSPHATASE-RELATED"/>
    <property type="match status" value="1"/>
</dbReference>
<dbReference type="Gene3D" id="3.90.1560.10">
    <property type="entry name" value="ComB-like"/>
    <property type="match status" value="1"/>
</dbReference>
<evidence type="ECO:0000256" key="5">
    <source>
        <dbReference type="ARBA" id="ARBA00022801"/>
    </source>
</evidence>
<comment type="catalytic activity">
    <reaction evidence="7">
        <text>(2R)-O-phospho-3-sulfolactate + H2O = (2R)-3-sulfolactate + phosphate</text>
        <dbReference type="Rhea" id="RHEA:23416"/>
        <dbReference type="ChEBI" id="CHEBI:15377"/>
        <dbReference type="ChEBI" id="CHEBI:15597"/>
        <dbReference type="ChEBI" id="CHEBI:43474"/>
        <dbReference type="ChEBI" id="CHEBI:58738"/>
        <dbReference type="EC" id="3.1.3.71"/>
    </reaction>
</comment>
<evidence type="ECO:0000256" key="6">
    <source>
        <dbReference type="ARBA" id="ARBA00022842"/>
    </source>
</evidence>
<dbReference type="SUPFAM" id="SSF142823">
    <property type="entry name" value="ComB-like"/>
    <property type="match status" value="1"/>
</dbReference>
<dbReference type="RefSeq" id="WP_357973865.1">
    <property type="nucleotide sequence ID" value="NZ_JBFAIH010000002.1"/>
</dbReference>
<protein>
    <recommendedName>
        <fullName evidence="4">Probable 2-phosphosulfolactate phosphatase</fullName>
        <ecNumber evidence="3">3.1.3.71</ecNumber>
    </recommendedName>
</protein>
<sequence length="253" mass="25711">MRVEWGPDGARVLAPRSAALVVVDVLSFTTAVSVAVDAGTAVFPYPSRTDGVREFAARHGAVFAVGRRAVSPEQPWSLSPAALRRAPVPRRLVLPSPNGSAITASVTGTPVVAACLRNASAVAAWLTRQGWGSADRPISIIAAGERWPGADTLRPAVEDWIGAGAVVSALAAAGAGPLSPEAAAAAALHHGIGDVARYVTDCASGRELAAAGFAEDVAIAVEIDAGTAVPVRTDGVFTAAEEGARGEFRPPRA</sequence>
<comment type="cofactor">
    <cofactor evidence="1">
        <name>Mg(2+)</name>
        <dbReference type="ChEBI" id="CHEBI:18420"/>
    </cofactor>
</comment>
<evidence type="ECO:0000256" key="4">
    <source>
        <dbReference type="ARBA" id="ARBA00021948"/>
    </source>
</evidence>
<comment type="similarity">
    <text evidence="2">Belongs to the ComB family.</text>
</comment>
<evidence type="ECO:0000256" key="2">
    <source>
        <dbReference type="ARBA" id="ARBA00009997"/>
    </source>
</evidence>
<dbReference type="InterPro" id="IPR036702">
    <property type="entry name" value="ComB-like_sf"/>
</dbReference>
<dbReference type="Pfam" id="PF04029">
    <property type="entry name" value="2-ph_phosp"/>
    <property type="match status" value="1"/>
</dbReference>
<evidence type="ECO:0000313" key="9">
    <source>
        <dbReference type="Proteomes" id="UP001551658"/>
    </source>
</evidence>
<evidence type="ECO:0000313" key="8">
    <source>
        <dbReference type="EMBL" id="MEV0362044.1"/>
    </source>
</evidence>
<keyword evidence="9" id="KW-1185">Reference proteome</keyword>
<reference evidence="8 9" key="1">
    <citation type="submission" date="2024-06" db="EMBL/GenBank/DDBJ databases">
        <title>The Natural Products Discovery Center: Release of the First 8490 Sequenced Strains for Exploring Actinobacteria Biosynthetic Diversity.</title>
        <authorList>
            <person name="Kalkreuter E."/>
            <person name="Kautsar S.A."/>
            <person name="Yang D."/>
            <person name="Bader C.D."/>
            <person name="Teijaro C.N."/>
            <person name="Fluegel L."/>
            <person name="Davis C.M."/>
            <person name="Simpson J.R."/>
            <person name="Lauterbach L."/>
            <person name="Steele A.D."/>
            <person name="Gui C."/>
            <person name="Meng S."/>
            <person name="Li G."/>
            <person name="Viehrig K."/>
            <person name="Ye F."/>
            <person name="Su P."/>
            <person name="Kiefer A.F."/>
            <person name="Nichols A."/>
            <person name="Cepeda A.J."/>
            <person name="Yan W."/>
            <person name="Fan B."/>
            <person name="Jiang Y."/>
            <person name="Adhikari A."/>
            <person name="Zheng C.-J."/>
            <person name="Schuster L."/>
            <person name="Cowan T.M."/>
            <person name="Smanski M.J."/>
            <person name="Chevrette M.G."/>
            <person name="De Carvalho L.P.S."/>
            <person name="Shen B."/>
        </authorList>
    </citation>
    <scope>NUCLEOTIDE SEQUENCE [LARGE SCALE GENOMIC DNA]</scope>
    <source>
        <strain evidence="8 9">NPDC050671</strain>
    </source>
</reference>
<evidence type="ECO:0000256" key="7">
    <source>
        <dbReference type="ARBA" id="ARBA00033711"/>
    </source>
</evidence>
<accession>A0ABV3F2U7</accession>
<organism evidence="8 9">
    <name type="scientific">Nocardia fusca</name>
    <dbReference type="NCBI Taxonomy" id="941183"/>
    <lineage>
        <taxon>Bacteria</taxon>
        <taxon>Bacillati</taxon>
        <taxon>Actinomycetota</taxon>
        <taxon>Actinomycetes</taxon>
        <taxon>Mycobacteriales</taxon>
        <taxon>Nocardiaceae</taxon>
        <taxon>Nocardia</taxon>
    </lineage>
</organism>
<dbReference type="InterPro" id="IPR005238">
    <property type="entry name" value="ComB-like"/>
</dbReference>
<evidence type="ECO:0000256" key="3">
    <source>
        <dbReference type="ARBA" id="ARBA00012953"/>
    </source>
</evidence>
<dbReference type="EMBL" id="JBFAIH010000002">
    <property type="protein sequence ID" value="MEV0362044.1"/>
    <property type="molecule type" value="Genomic_DNA"/>
</dbReference>
<gene>
    <name evidence="8" type="ORF">AB0H72_05005</name>
</gene>